<dbReference type="InterPro" id="IPR050601">
    <property type="entry name" value="CPA3_antiporter_subunitC"/>
</dbReference>
<comment type="caution">
    <text evidence="8">The sequence shown here is derived from an EMBL/GenBank/DDBJ whole genome shotgun (WGS) entry which is preliminary data.</text>
</comment>
<organism evidence="8 9">
    <name type="scientific">Simkania negevensis</name>
    <dbReference type="NCBI Taxonomy" id="83561"/>
    <lineage>
        <taxon>Bacteria</taxon>
        <taxon>Pseudomonadati</taxon>
        <taxon>Chlamydiota</taxon>
        <taxon>Chlamydiia</taxon>
        <taxon>Parachlamydiales</taxon>
        <taxon>Simkaniaceae</taxon>
        <taxon>Simkania</taxon>
    </lineage>
</organism>
<comment type="similarity">
    <text evidence="2">Belongs to the CPA3 antiporters (TC 2.A.63) subunit C family.</text>
</comment>
<keyword evidence="3" id="KW-1003">Cell membrane</keyword>
<keyword evidence="6 7" id="KW-0472">Membrane</keyword>
<sequence length="101" mass="11016">MNIFIFLTLASLFAGGIYLILSMRYSDILIGIAIVFNGVNLLLLESSHPLSGKIDPLPQALILTTIVVGFALISLLSAISLKQFRGRTSDEIPPVKWEDEA</sequence>
<evidence type="ECO:0000313" key="8">
    <source>
        <dbReference type="EMBL" id="MBN4066685.1"/>
    </source>
</evidence>
<gene>
    <name evidence="8" type="ORF">JYU14_01210</name>
</gene>
<proteinExistence type="inferred from homology"/>
<evidence type="ECO:0000256" key="2">
    <source>
        <dbReference type="ARBA" id="ARBA00010388"/>
    </source>
</evidence>
<evidence type="ECO:0000256" key="5">
    <source>
        <dbReference type="ARBA" id="ARBA00022989"/>
    </source>
</evidence>
<dbReference type="InterPro" id="IPR039428">
    <property type="entry name" value="NUOK/Mnh_C1-like"/>
</dbReference>
<evidence type="ECO:0000256" key="3">
    <source>
        <dbReference type="ARBA" id="ARBA00022475"/>
    </source>
</evidence>
<dbReference type="PANTHER" id="PTHR34583:SF2">
    <property type="entry name" value="ANTIPORTER SUBUNIT MNHC2-RELATED"/>
    <property type="match status" value="1"/>
</dbReference>
<dbReference type="Proteomes" id="UP000722121">
    <property type="component" value="Unassembled WGS sequence"/>
</dbReference>
<dbReference type="EMBL" id="JAFITR010000016">
    <property type="protein sequence ID" value="MBN4066685.1"/>
    <property type="molecule type" value="Genomic_DNA"/>
</dbReference>
<dbReference type="PANTHER" id="PTHR34583">
    <property type="entry name" value="ANTIPORTER SUBUNIT MNHC2-RELATED"/>
    <property type="match status" value="1"/>
</dbReference>
<dbReference type="Gene3D" id="1.10.287.3510">
    <property type="match status" value="1"/>
</dbReference>
<feature type="transmembrane region" description="Helical" evidence="7">
    <location>
        <begin position="28"/>
        <end position="48"/>
    </location>
</feature>
<dbReference type="Pfam" id="PF00420">
    <property type="entry name" value="Oxidored_q2"/>
    <property type="match status" value="1"/>
</dbReference>
<feature type="transmembrane region" description="Helical" evidence="7">
    <location>
        <begin position="60"/>
        <end position="81"/>
    </location>
</feature>
<reference evidence="8 9" key="1">
    <citation type="submission" date="2021-02" db="EMBL/GenBank/DDBJ databases">
        <title>Activity-based single-cell genomes from oceanic crustal fluid captures similar information to metagenomic and metatranscriptomic surveys with orders of magnitude less sampling.</title>
        <authorList>
            <person name="D'Angelo T.S."/>
            <person name="Orcutt B.N."/>
        </authorList>
    </citation>
    <scope>NUCLEOTIDE SEQUENCE [LARGE SCALE GENOMIC DNA]</scope>
    <source>
        <strain evidence="8">AH-315-G07</strain>
    </source>
</reference>
<keyword evidence="4 7" id="KW-0812">Transmembrane</keyword>
<evidence type="ECO:0000256" key="6">
    <source>
        <dbReference type="ARBA" id="ARBA00023136"/>
    </source>
</evidence>
<accession>A0ABS3APR8</accession>
<keyword evidence="5 7" id="KW-1133">Transmembrane helix</keyword>
<keyword evidence="9" id="KW-1185">Reference proteome</keyword>
<feature type="transmembrane region" description="Helical" evidence="7">
    <location>
        <begin position="6"/>
        <end position="21"/>
    </location>
</feature>
<comment type="subcellular location">
    <subcellularLocation>
        <location evidence="1">Cell membrane</location>
        <topology evidence="1">Multi-pass membrane protein</topology>
    </subcellularLocation>
</comment>
<evidence type="ECO:0000313" key="9">
    <source>
        <dbReference type="Proteomes" id="UP000722121"/>
    </source>
</evidence>
<name>A0ABS3APR8_9BACT</name>
<evidence type="ECO:0000256" key="7">
    <source>
        <dbReference type="SAM" id="Phobius"/>
    </source>
</evidence>
<evidence type="ECO:0000256" key="1">
    <source>
        <dbReference type="ARBA" id="ARBA00004651"/>
    </source>
</evidence>
<protein>
    <submittedName>
        <fullName evidence="8">NADH-quinone oxidoreductase subunit K</fullName>
    </submittedName>
</protein>
<evidence type="ECO:0000256" key="4">
    <source>
        <dbReference type="ARBA" id="ARBA00022692"/>
    </source>
</evidence>